<accession>A0ABN2RPU4</accession>
<evidence type="ECO:0000256" key="3">
    <source>
        <dbReference type="ARBA" id="ARBA00023082"/>
    </source>
</evidence>
<name>A0ABN2RPU4_9ACTN</name>
<dbReference type="RefSeq" id="WP_344658140.1">
    <property type="nucleotide sequence ID" value="NZ_BAAAQM010000018.1"/>
</dbReference>
<dbReference type="Pfam" id="PF08281">
    <property type="entry name" value="Sigma70_r4_2"/>
    <property type="match status" value="1"/>
</dbReference>
<dbReference type="Gene3D" id="1.10.10.10">
    <property type="entry name" value="Winged helix-like DNA-binding domain superfamily/Winged helix DNA-binding domain"/>
    <property type="match status" value="1"/>
</dbReference>
<dbReference type="InterPro" id="IPR036388">
    <property type="entry name" value="WH-like_DNA-bd_sf"/>
</dbReference>
<keyword evidence="4" id="KW-0238">DNA-binding</keyword>
<dbReference type="InterPro" id="IPR007627">
    <property type="entry name" value="RNA_pol_sigma70_r2"/>
</dbReference>
<evidence type="ECO:0000256" key="6">
    <source>
        <dbReference type="SAM" id="MobiDB-lite"/>
    </source>
</evidence>
<proteinExistence type="inferred from homology"/>
<comment type="caution">
    <text evidence="9">The sequence shown here is derived from an EMBL/GenBank/DDBJ whole genome shotgun (WGS) entry which is preliminary data.</text>
</comment>
<dbReference type="InterPro" id="IPR013325">
    <property type="entry name" value="RNA_pol_sigma_r2"/>
</dbReference>
<dbReference type="CDD" id="cd06171">
    <property type="entry name" value="Sigma70_r4"/>
    <property type="match status" value="1"/>
</dbReference>
<dbReference type="Proteomes" id="UP001499854">
    <property type="component" value="Unassembled WGS sequence"/>
</dbReference>
<keyword evidence="2" id="KW-0805">Transcription regulation</keyword>
<evidence type="ECO:0000313" key="10">
    <source>
        <dbReference type="Proteomes" id="UP001499854"/>
    </source>
</evidence>
<evidence type="ECO:0000256" key="1">
    <source>
        <dbReference type="ARBA" id="ARBA00010641"/>
    </source>
</evidence>
<gene>
    <name evidence="9" type="ORF">GCM10009838_35500</name>
</gene>
<keyword evidence="3" id="KW-0731">Sigma factor</keyword>
<evidence type="ECO:0000259" key="8">
    <source>
        <dbReference type="Pfam" id="PF08281"/>
    </source>
</evidence>
<evidence type="ECO:0000256" key="5">
    <source>
        <dbReference type="ARBA" id="ARBA00023163"/>
    </source>
</evidence>
<dbReference type="PANTHER" id="PTHR43133:SF50">
    <property type="entry name" value="ECF RNA POLYMERASE SIGMA FACTOR SIGM"/>
    <property type="match status" value="1"/>
</dbReference>
<dbReference type="InterPro" id="IPR039425">
    <property type="entry name" value="RNA_pol_sigma-70-like"/>
</dbReference>
<reference evidence="9 10" key="1">
    <citation type="journal article" date="2019" name="Int. J. Syst. Evol. Microbiol.">
        <title>The Global Catalogue of Microorganisms (GCM) 10K type strain sequencing project: providing services to taxonomists for standard genome sequencing and annotation.</title>
        <authorList>
            <consortium name="The Broad Institute Genomics Platform"/>
            <consortium name="The Broad Institute Genome Sequencing Center for Infectious Disease"/>
            <person name="Wu L."/>
            <person name="Ma J."/>
        </authorList>
    </citation>
    <scope>NUCLEOTIDE SEQUENCE [LARGE SCALE GENOMIC DNA]</scope>
    <source>
        <strain evidence="9 10">JCM 16013</strain>
    </source>
</reference>
<dbReference type="PANTHER" id="PTHR43133">
    <property type="entry name" value="RNA POLYMERASE ECF-TYPE SIGMA FACTO"/>
    <property type="match status" value="1"/>
</dbReference>
<evidence type="ECO:0000256" key="2">
    <source>
        <dbReference type="ARBA" id="ARBA00023015"/>
    </source>
</evidence>
<comment type="similarity">
    <text evidence="1">Belongs to the sigma-70 factor family. ECF subfamily.</text>
</comment>
<dbReference type="Gene3D" id="1.10.1740.10">
    <property type="match status" value="1"/>
</dbReference>
<dbReference type="SUPFAM" id="SSF88946">
    <property type="entry name" value="Sigma2 domain of RNA polymerase sigma factors"/>
    <property type="match status" value="1"/>
</dbReference>
<dbReference type="SUPFAM" id="SSF88659">
    <property type="entry name" value="Sigma3 and sigma4 domains of RNA polymerase sigma factors"/>
    <property type="match status" value="1"/>
</dbReference>
<feature type="domain" description="RNA polymerase sigma factor 70 region 4 type 2" evidence="8">
    <location>
        <begin position="117"/>
        <end position="168"/>
    </location>
</feature>
<feature type="domain" description="RNA polymerase sigma-70 region 2" evidence="7">
    <location>
        <begin position="31"/>
        <end position="91"/>
    </location>
</feature>
<organism evidence="9 10">
    <name type="scientific">Catenulispora subtropica</name>
    <dbReference type="NCBI Taxonomy" id="450798"/>
    <lineage>
        <taxon>Bacteria</taxon>
        <taxon>Bacillati</taxon>
        <taxon>Actinomycetota</taxon>
        <taxon>Actinomycetes</taxon>
        <taxon>Catenulisporales</taxon>
        <taxon>Catenulisporaceae</taxon>
        <taxon>Catenulispora</taxon>
    </lineage>
</organism>
<dbReference type="EMBL" id="BAAAQM010000018">
    <property type="protein sequence ID" value="GAA1972717.1"/>
    <property type="molecule type" value="Genomic_DNA"/>
</dbReference>
<feature type="region of interest" description="Disordered" evidence="6">
    <location>
        <begin position="176"/>
        <end position="196"/>
    </location>
</feature>
<evidence type="ECO:0000313" key="9">
    <source>
        <dbReference type="EMBL" id="GAA1972717.1"/>
    </source>
</evidence>
<dbReference type="InterPro" id="IPR013324">
    <property type="entry name" value="RNA_pol_sigma_r3/r4-like"/>
</dbReference>
<dbReference type="NCBIfam" id="TIGR02983">
    <property type="entry name" value="SigE-fam_strep"/>
    <property type="match status" value="1"/>
</dbReference>
<dbReference type="InterPro" id="IPR014284">
    <property type="entry name" value="RNA_pol_sigma-70_dom"/>
</dbReference>
<dbReference type="NCBIfam" id="TIGR02937">
    <property type="entry name" value="sigma70-ECF"/>
    <property type="match status" value="1"/>
</dbReference>
<dbReference type="Pfam" id="PF04542">
    <property type="entry name" value="Sigma70_r2"/>
    <property type="match status" value="1"/>
</dbReference>
<evidence type="ECO:0000256" key="4">
    <source>
        <dbReference type="ARBA" id="ARBA00023125"/>
    </source>
</evidence>
<evidence type="ECO:0000259" key="7">
    <source>
        <dbReference type="Pfam" id="PF04542"/>
    </source>
</evidence>
<keyword evidence="10" id="KW-1185">Reference proteome</keyword>
<dbReference type="InterPro" id="IPR013249">
    <property type="entry name" value="RNA_pol_sigma70_r4_t2"/>
</dbReference>
<keyword evidence="5" id="KW-0804">Transcription</keyword>
<dbReference type="InterPro" id="IPR014325">
    <property type="entry name" value="RNA_pol_sigma-E_actinobac"/>
</dbReference>
<protein>
    <submittedName>
        <fullName evidence="9">SigE family RNA polymerase sigma factor</fullName>
    </submittedName>
</protein>
<sequence length="196" mass="21309">MRKQPGGAKESAGTGADADAEFQAFMAARWPGLVRTAFLLTGDQFLAEDVAQTALTKVYASWRRVRRADDVDAYVRRVLVNTNAGRFRKRRVPEHLVAAPHDARGYEPHEGIAQRSALMTALGTLPARQRAVVVLRYWEDLSEREVAAVLGCSQGTVKSQAARALAKLRTDPALGGGFGHGVSDPVKVPTMRKDGE</sequence>